<dbReference type="Ensembl" id="ENSRBIT00000028965.1">
    <property type="protein sequence ID" value="ENSRBIP00000006185.1"/>
    <property type="gene ID" value="ENSRBIG00000026121.1"/>
</dbReference>
<evidence type="ECO:0000256" key="3">
    <source>
        <dbReference type="ARBA" id="ARBA00022490"/>
    </source>
</evidence>
<evidence type="ECO:0000256" key="5">
    <source>
        <dbReference type="RuleBase" id="RU361155"/>
    </source>
</evidence>
<evidence type="ECO:0000256" key="4">
    <source>
        <dbReference type="ARBA" id="ARBA00022679"/>
    </source>
</evidence>
<keyword evidence="4 5" id="KW-0808">Transferase</keyword>
<evidence type="ECO:0000313" key="7">
    <source>
        <dbReference type="Ensembl" id="ENSRBIP00000006185.1"/>
    </source>
</evidence>
<dbReference type="InterPro" id="IPR027417">
    <property type="entry name" value="P-loop_NTPase"/>
</dbReference>
<dbReference type="GO" id="GO:0004062">
    <property type="term" value="F:aryl sulfotransferase activity"/>
    <property type="evidence" value="ECO:0007669"/>
    <property type="project" value="Ensembl"/>
</dbReference>
<keyword evidence="8" id="KW-1185">Reference proteome</keyword>
<dbReference type="PRINTS" id="PR02045">
    <property type="entry name" value="F138DOMAIN"/>
</dbReference>
<keyword evidence="3" id="KW-0963">Cytoplasm</keyword>
<dbReference type="PANTHER" id="PTHR11783">
    <property type="entry name" value="SULFOTRANSFERASE SULT"/>
    <property type="match status" value="1"/>
</dbReference>
<dbReference type="Pfam" id="PF00685">
    <property type="entry name" value="Sulfotransfer_1"/>
    <property type="match status" value="1"/>
</dbReference>
<dbReference type="GO" id="GO:0051923">
    <property type="term" value="P:sulfation"/>
    <property type="evidence" value="ECO:0007669"/>
    <property type="project" value="Ensembl"/>
</dbReference>
<dbReference type="AlphaFoldDB" id="A0A2K6K4H5"/>
<protein>
    <recommendedName>
        <fullName evidence="5">Sulfotransferase</fullName>
        <ecNumber evidence="5">2.8.2.-</ecNumber>
    </recommendedName>
</protein>
<organism evidence="7 8">
    <name type="scientific">Rhinopithecus bieti</name>
    <name type="common">Black snub-nosed monkey</name>
    <name type="synonym">Pygathrix bieti</name>
    <dbReference type="NCBI Taxonomy" id="61621"/>
    <lineage>
        <taxon>Eukaryota</taxon>
        <taxon>Metazoa</taxon>
        <taxon>Chordata</taxon>
        <taxon>Craniata</taxon>
        <taxon>Vertebrata</taxon>
        <taxon>Euteleostomi</taxon>
        <taxon>Mammalia</taxon>
        <taxon>Eutheria</taxon>
        <taxon>Euarchontoglires</taxon>
        <taxon>Primates</taxon>
        <taxon>Haplorrhini</taxon>
        <taxon>Catarrhini</taxon>
        <taxon>Cercopithecidae</taxon>
        <taxon>Colobinae</taxon>
        <taxon>Rhinopithecus</taxon>
    </lineage>
</organism>
<dbReference type="InterPro" id="IPR000863">
    <property type="entry name" value="Sulfotransferase_dom"/>
</dbReference>
<accession>A0A2K6K4H5</accession>
<evidence type="ECO:0000256" key="2">
    <source>
        <dbReference type="ARBA" id="ARBA00005771"/>
    </source>
</evidence>
<comment type="subcellular location">
    <subcellularLocation>
        <location evidence="1">Cytoplasm</location>
    </subcellularLocation>
</comment>
<feature type="domain" description="Sulfotransferase" evidence="6">
    <location>
        <begin position="39"/>
        <end position="299"/>
    </location>
</feature>
<gene>
    <name evidence="7" type="primary">SULT1C2</name>
</gene>
<dbReference type="GO" id="GO:0005829">
    <property type="term" value="C:cytosol"/>
    <property type="evidence" value="ECO:0007669"/>
    <property type="project" value="UniProtKB-ARBA"/>
</dbReference>
<dbReference type="Gene3D" id="3.40.50.300">
    <property type="entry name" value="P-loop containing nucleotide triphosphate hydrolases"/>
    <property type="match status" value="1"/>
</dbReference>
<proteinExistence type="inferred from homology"/>
<dbReference type="STRING" id="61621.ENSRBIP00000006185"/>
<dbReference type="GeneTree" id="ENSGT00940000160912"/>
<evidence type="ECO:0000259" key="6">
    <source>
        <dbReference type="Pfam" id="PF00685"/>
    </source>
</evidence>
<reference evidence="7" key="3">
    <citation type="submission" date="2025-09" db="UniProtKB">
        <authorList>
            <consortium name="Ensembl"/>
        </authorList>
    </citation>
    <scope>IDENTIFICATION</scope>
</reference>
<reference evidence="7" key="2">
    <citation type="submission" date="2025-08" db="UniProtKB">
        <authorList>
            <consortium name="Ensembl"/>
        </authorList>
    </citation>
    <scope>IDENTIFICATION</scope>
</reference>
<evidence type="ECO:0000313" key="8">
    <source>
        <dbReference type="Proteomes" id="UP000233180"/>
    </source>
</evidence>
<comment type="similarity">
    <text evidence="2 5">Belongs to the sulfotransferase 1 family.</text>
</comment>
<dbReference type="EC" id="2.8.2.-" evidence="5"/>
<dbReference type="SUPFAM" id="SSF52540">
    <property type="entry name" value="P-loop containing nucleoside triphosphate hydrolases"/>
    <property type="match status" value="1"/>
</dbReference>
<dbReference type="FunFam" id="3.40.50.300:FF:000433">
    <property type="entry name" value="Estrogen sulfotransferase"/>
    <property type="match status" value="1"/>
</dbReference>
<name>A0A2K6K4H5_RHIBE</name>
<reference evidence="7 8" key="1">
    <citation type="submission" date="2016-06" db="EMBL/GenBank/DDBJ databases">
        <title>Genome of Rhinopithecus bieti.</title>
        <authorList>
            <person name="Wu"/>
            <person name="C.-I. and Zhang"/>
            <person name="Y."/>
        </authorList>
    </citation>
    <scope>NUCLEOTIDE SEQUENCE</scope>
</reference>
<dbReference type="Proteomes" id="UP000233180">
    <property type="component" value="Unassembled WGS sequence"/>
</dbReference>
<evidence type="ECO:0000256" key="1">
    <source>
        <dbReference type="ARBA" id="ARBA00004496"/>
    </source>
</evidence>
<sequence>MALTSELGKQIKLKEVEGTLLQPATVDNWSQIQSFEAKPDDLLICTYPKAGTTWIQEIVDMIEQNGDVEKCQRAIIQHRHPFIEWARRGGVHHVGQVGLELLSSSNPPASTSQSAKITDVIHFLYHLLPTSFLTLKFLYVARNAKDCMVSYYHFQRMNHMLPDPGTWEEYFETFINGKVVWGSWFDHVKGWWEMKDRYQILFLFYEDIKRDPKHEIRKVMQFMGKNLDETVLDKIVQETSFEKMKENPMTNRSTVSKSIMDHSISSFMRKGELWGLENHFTVAQNERFDEIYRKKMEGTSINFCMEL</sequence>